<sequence>MRNDFKKIAYNDDVILGTQFFTRAVGHECVYQQEAHGEASLWLGKCNALSTGTFSKEIKKAKKFTADLLTTKLSE</sequence>
<reference evidence="1 2" key="1">
    <citation type="submission" date="2015-01" db="EMBL/GenBank/DDBJ databases">
        <title>Evolution of Trichinella species and genotypes.</title>
        <authorList>
            <person name="Korhonen P.K."/>
            <person name="Edoardo P."/>
            <person name="Giuseppe L.R."/>
            <person name="Gasser R.B."/>
        </authorList>
    </citation>
    <scope>NUCLEOTIDE SEQUENCE [LARGE SCALE GENOMIC DNA]</scope>
    <source>
        <strain evidence="1">ISS417</strain>
    </source>
</reference>
<keyword evidence="2" id="KW-1185">Reference proteome</keyword>
<evidence type="ECO:0000313" key="1">
    <source>
        <dbReference type="EMBL" id="KRX45008.1"/>
    </source>
</evidence>
<proteinExistence type="predicted"/>
<protein>
    <submittedName>
        <fullName evidence="1">Uncharacterized protein</fullName>
    </submittedName>
</protein>
<dbReference type="Proteomes" id="UP000055048">
    <property type="component" value="Unassembled WGS sequence"/>
</dbReference>
<comment type="caution">
    <text evidence="1">The sequence shown here is derived from an EMBL/GenBank/DDBJ whole genome shotgun (WGS) entry which is preliminary data.</text>
</comment>
<gene>
    <name evidence="1" type="ORF">T05_12528</name>
</gene>
<accession>A0A0V0U1C2</accession>
<evidence type="ECO:0000313" key="2">
    <source>
        <dbReference type="Proteomes" id="UP000055048"/>
    </source>
</evidence>
<name>A0A0V0U1C2_9BILA</name>
<dbReference type="EMBL" id="JYDJ01000084">
    <property type="protein sequence ID" value="KRX45008.1"/>
    <property type="molecule type" value="Genomic_DNA"/>
</dbReference>
<organism evidence="1 2">
    <name type="scientific">Trichinella murrelli</name>
    <dbReference type="NCBI Taxonomy" id="144512"/>
    <lineage>
        <taxon>Eukaryota</taxon>
        <taxon>Metazoa</taxon>
        <taxon>Ecdysozoa</taxon>
        <taxon>Nematoda</taxon>
        <taxon>Enoplea</taxon>
        <taxon>Dorylaimia</taxon>
        <taxon>Trichinellida</taxon>
        <taxon>Trichinellidae</taxon>
        <taxon>Trichinella</taxon>
    </lineage>
</organism>
<dbReference type="AlphaFoldDB" id="A0A0V0U1C2"/>